<comment type="caution">
    <text evidence="1">The sequence shown here is derived from an EMBL/GenBank/DDBJ whole genome shotgun (WGS) entry which is preliminary data.</text>
</comment>
<organism evidence="1">
    <name type="scientific">freshwater metagenome</name>
    <dbReference type="NCBI Taxonomy" id="449393"/>
    <lineage>
        <taxon>unclassified sequences</taxon>
        <taxon>metagenomes</taxon>
        <taxon>ecological metagenomes</taxon>
    </lineage>
</organism>
<evidence type="ECO:0000313" key="1">
    <source>
        <dbReference type="EMBL" id="KGA14674.1"/>
    </source>
</evidence>
<dbReference type="EMBL" id="JNSK01000121">
    <property type="protein sequence ID" value="KGA14674.1"/>
    <property type="molecule type" value="Genomic_DNA"/>
</dbReference>
<dbReference type="AlphaFoldDB" id="A0A094PY41"/>
<protein>
    <submittedName>
        <fullName evidence="1">Uncharacterized protein</fullName>
    </submittedName>
</protein>
<gene>
    <name evidence="1" type="ORF">GM50_19160</name>
</gene>
<proteinExistence type="predicted"/>
<reference evidence="1" key="1">
    <citation type="submission" date="2014-05" db="EMBL/GenBank/DDBJ databases">
        <title>Key roles for freshwater Actinobacteria revealed by deep metagenomic sequencing.</title>
        <authorList>
            <person name="Ghai R."/>
            <person name="Mizuno C.M."/>
            <person name="Picazo A."/>
            <person name="Camacho A."/>
            <person name="Rodriguez-Valera F."/>
        </authorList>
    </citation>
    <scope>NUCLEOTIDE SEQUENCE</scope>
</reference>
<sequence>MRANPLQRVQTLTYRPTVRFLEDGTATSISRAARSADINKTPTEVVLDGKSKSRSMEPRL</sequence>
<name>A0A094PY41_9ZZZZ</name>
<accession>A0A094PY41</accession>